<reference evidence="2" key="1">
    <citation type="journal article" date="2022" name="Mol. Ecol. Resour.">
        <title>The genomes of chicory, endive, great burdock and yacon provide insights into Asteraceae palaeo-polyploidization history and plant inulin production.</title>
        <authorList>
            <person name="Fan W."/>
            <person name="Wang S."/>
            <person name="Wang H."/>
            <person name="Wang A."/>
            <person name="Jiang F."/>
            <person name="Liu H."/>
            <person name="Zhao H."/>
            <person name="Xu D."/>
            <person name="Zhang Y."/>
        </authorList>
    </citation>
    <scope>NUCLEOTIDE SEQUENCE [LARGE SCALE GENOMIC DNA]</scope>
    <source>
        <strain evidence="2">cv. Niubang</strain>
    </source>
</reference>
<accession>A0ACB8XKW0</accession>
<name>A0ACB8XKW0_ARCLA</name>
<dbReference type="EMBL" id="CM042063">
    <property type="protein sequence ID" value="KAI3668217.1"/>
    <property type="molecule type" value="Genomic_DNA"/>
</dbReference>
<gene>
    <name evidence="1" type="ORF">L6452_43294</name>
</gene>
<evidence type="ECO:0000313" key="2">
    <source>
        <dbReference type="Proteomes" id="UP001055879"/>
    </source>
</evidence>
<sequence>MKAMWNLEVIRLLMSMLMMILVVVVNRSRFCFAILDPVDFLALQSIRKSLEDMPGSNYFSSWDFTSDPCNFAGVYCEGEKIVALNIGDPRAGAPGLSGRLHPAIGKLTSLAEFTVVPGRIMGGLPATLSQLKNLRFLAVSRNFISHEIPATFGELRRLRTLDLSYNQLTGGVPWAVGSLPALTNLILCHNHLSGSIPPFVSQTLARLDLKHNDLSGSISPGSLPSSLQYLSLSWNRFSGPVDRLLPRLNRLNYLDLSLNQFTGPIPGCVFRFPISNLQLERNQFSGPVYPAGSVSIQTVDLSHNMLYGEVSPLLATVKNLYLNNNRFTGSVPAVFVERLMAGSIQLLYLQHNFLTGMPINPRAAIPLSSSLCLQYNCMIPPVQTPCPINAGTQKTRPTSQCMEWKG</sequence>
<keyword evidence="2" id="KW-1185">Reference proteome</keyword>
<reference evidence="1 2" key="2">
    <citation type="journal article" date="2022" name="Mol. Ecol. Resour.">
        <title>The genomes of chicory, endive, great burdock and yacon provide insights into Asteraceae paleo-polyploidization history and plant inulin production.</title>
        <authorList>
            <person name="Fan W."/>
            <person name="Wang S."/>
            <person name="Wang H."/>
            <person name="Wang A."/>
            <person name="Jiang F."/>
            <person name="Liu H."/>
            <person name="Zhao H."/>
            <person name="Xu D."/>
            <person name="Zhang Y."/>
        </authorList>
    </citation>
    <scope>NUCLEOTIDE SEQUENCE [LARGE SCALE GENOMIC DNA]</scope>
    <source>
        <strain evidence="2">cv. Niubang</strain>
    </source>
</reference>
<protein>
    <submittedName>
        <fullName evidence="1">Uncharacterized protein</fullName>
    </submittedName>
</protein>
<proteinExistence type="predicted"/>
<comment type="caution">
    <text evidence="1">The sequence shown here is derived from an EMBL/GenBank/DDBJ whole genome shotgun (WGS) entry which is preliminary data.</text>
</comment>
<organism evidence="1 2">
    <name type="scientific">Arctium lappa</name>
    <name type="common">Greater burdock</name>
    <name type="synonym">Lappa major</name>
    <dbReference type="NCBI Taxonomy" id="4217"/>
    <lineage>
        <taxon>Eukaryota</taxon>
        <taxon>Viridiplantae</taxon>
        <taxon>Streptophyta</taxon>
        <taxon>Embryophyta</taxon>
        <taxon>Tracheophyta</taxon>
        <taxon>Spermatophyta</taxon>
        <taxon>Magnoliopsida</taxon>
        <taxon>eudicotyledons</taxon>
        <taxon>Gunneridae</taxon>
        <taxon>Pentapetalae</taxon>
        <taxon>asterids</taxon>
        <taxon>campanulids</taxon>
        <taxon>Asterales</taxon>
        <taxon>Asteraceae</taxon>
        <taxon>Carduoideae</taxon>
        <taxon>Cardueae</taxon>
        <taxon>Arctiinae</taxon>
        <taxon>Arctium</taxon>
    </lineage>
</organism>
<dbReference type="Proteomes" id="UP001055879">
    <property type="component" value="Linkage Group LG17"/>
</dbReference>
<evidence type="ECO:0000313" key="1">
    <source>
        <dbReference type="EMBL" id="KAI3668217.1"/>
    </source>
</evidence>